<feature type="region of interest" description="Disordered" evidence="1">
    <location>
        <begin position="13"/>
        <end position="55"/>
    </location>
</feature>
<organism evidence="2 3">
    <name type="scientific">Diversispora epigaea</name>
    <dbReference type="NCBI Taxonomy" id="1348612"/>
    <lineage>
        <taxon>Eukaryota</taxon>
        <taxon>Fungi</taxon>
        <taxon>Fungi incertae sedis</taxon>
        <taxon>Mucoromycota</taxon>
        <taxon>Glomeromycotina</taxon>
        <taxon>Glomeromycetes</taxon>
        <taxon>Diversisporales</taxon>
        <taxon>Diversisporaceae</taxon>
        <taxon>Diversispora</taxon>
    </lineage>
</organism>
<sequence length="118" mass="13401">MQASINKRKVNTVISQGVPVANSAKLSRHARACKNKKQRREQEQIATQHEPEVDTSFSMKFAEHRTQHTTHGLCTRESKTRQEISTRDLLVETLIREVKPVSNNPLGVNISLEIKKDS</sequence>
<dbReference type="AlphaFoldDB" id="A0A397GEE3"/>
<keyword evidence="3" id="KW-1185">Reference proteome</keyword>
<accession>A0A397GEE3</accession>
<proteinExistence type="predicted"/>
<feature type="compositionally biased region" description="Basic residues" evidence="1">
    <location>
        <begin position="26"/>
        <end position="39"/>
    </location>
</feature>
<name>A0A397GEE3_9GLOM</name>
<comment type="caution">
    <text evidence="2">The sequence shown here is derived from an EMBL/GenBank/DDBJ whole genome shotgun (WGS) entry which is preliminary data.</text>
</comment>
<evidence type="ECO:0000313" key="2">
    <source>
        <dbReference type="EMBL" id="RHZ47343.1"/>
    </source>
</evidence>
<dbReference type="EMBL" id="PQFF01000492">
    <property type="protein sequence ID" value="RHZ47343.1"/>
    <property type="molecule type" value="Genomic_DNA"/>
</dbReference>
<reference evidence="2 3" key="1">
    <citation type="submission" date="2018-08" db="EMBL/GenBank/DDBJ databases">
        <title>Genome and evolution of the arbuscular mycorrhizal fungus Diversispora epigaea (formerly Glomus versiforme) and its bacterial endosymbionts.</title>
        <authorList>
            <person name="Sun X."/>
            <person name="Fei Z."/>
            <person name="Harrison M."/>
        </authorList>
    </citation>
    <scope>NUCLEOTIDE SEQUENCE [LARGE SCALE GENOMIC DNA]</scope>
    <source>
        <strain evidence="2 3">IT104</strain>
    </source>
</reference>
<evidence type="ECO:0000313" key="3">
    <source>
        <dbReference type="Proteomes" id="UP000266861"/>
    </source>
</evidence>
<evidence type="ECO:0000256" key="1">
    <source>
        <dbReference type="SAM" id="MobiDB-lite"/>
    </source>
</evidence>
<gene>
    <name evidence="2" type="ORF">Glove_585g37</name>
</gene>
<protein>
    <submittedName>
        <fullName evidence="2">Uncharacterized protein</fullName>
    </submittedName>
</protein>
<dbReference type="Proteomes" id="UP000266861">
    <property type="component" value="Unassembled WGS sequence"/>
</dbReference>